<feature type="region of interest" description="Disordered" evidence="1">
    <location>
        <begin position="160"/>
        <end position="195"/>
    </location>
</feature>
<evidence type="ECO:0000313" key="3">
    <source>
        <dbReference type="Proteomes" id="UP000800038"/>
    </source>
</evidence>
<gene>
    <name evidence="2" type="ORF">EJ02DRAFT_455539</name>
</gene>
<feature type="region of interest" description="Disordered" evidence="1">
    <location>
        <begin position="1"/>
        <end position="142"/>
    </location>
</feature>
<reference evidence="2" key="1">
    <citation type="journal article" date="2020" name="Stud. Mycol.">
        <title>101 Dothideomycetes genomes: a test case for predicting lifestyles and emergence of pathogens.</title>
        <authorList>
            <person name="Haridas S."/>
            <person name="Albert R."/>
            <person name="Binder M."/>
            <person name="Bloem J."/>
            <person name="Labutti K."/>
            <person name="Salamov A."/>
            <person name="Andreopoulos B."/>
            <person name="Baker S."/>
            <person name="Barry K."/>
            <person name="Bills G."/>
            <person name="Bluhm B."/>
            <person name="Cannon C."/>
            <person name="Castanera R."/>
            <person name="Culley D."/>
            <person name="Daum C."/>
            <person name="Ezra D."/>
            <person name="Gonzalez J."/>
            <person name="Henrissat B."/>
            <person name="Kuo A."/>
            <person name="Liang C."/>
            <person name="Lipzen A."/>
            <person name="Lutzoni F."/>
            <person name="Magnuson J."/>
            <person name="Mondo S."/>
            <person name="Nolan M."/>
            <person name="Ohm R."/>
            <person name="Pangilinan J."/>
            <person name="Park H.-J."/>
            <person name="Ramirez L."/>
            <person name="Alfaro M."/>
            <person name="Sun H."/>
            <person name="Tritt A."/>
            <person name="Yoshinaga Y."/>
            <person name="Zwiers L.-H."/>
            <person name="Turgeon B."/>
            <person name="Goodwin S."/>
            <person name="Spatafora J."/>
            <person name="Crous P."/>
            <person name="Grigoriev I."/>
        </authorList>
    </citation>
    <scope>NUCLEOTIDE SEQUENCE</scope>
    <source>
        <strain evidence="2">CBS 161.51</strain>
    </source>
</reference>
<feature type="compositionally biased region" description="Polar residues" evidence="1">
    <location>
        <begin position="72"/>
        <end position="88"/>
    </location>
</feature>
<dbReference type="Proteomes" id="UP000800038">
    <property type="component" value="Unassembled WGS sequence"/>
</dbReference>
<feature type="compositionally biased region" description="Acidic residues" evidence="1">
    <location>
        <begin position="162"/>
        <end position="177"/>
    </location>
</feature>
<accession>A0A6A5SV73</accession>
<dbReference type="OrthoDB" id="3679062at2759"/>
<sequence>MASTRKRGPESDDKPQTSRKRTRRTSREALAVSHDDNSDYDAAPKAPRCTRRPTRKAIKAERLAAEVADLSPYNTSPVRRSRNQNAHATTGKEPPEPDGEEPATPRPSRPTRRAVTLSEKMCVQGAHLSKPTAKASRSKKRSIEEKMLAEVSKLTRWYGWESEPEDGSSDTDAEDENEPRSCARRYPPKVAGTQNLPWSELPGEIRNSIYEYAMVNENQKVLNVNHYPDGIPRRSIRGAISTTNFAHSYWGFTQACRQTRVEFTPWLRKMRRVRTALSSLNTYTDTFHRPDADGKRFGWIEPICCVAPLPGDGVEVLELLKHKHANPGFQLQLTPTTVSAALDAFAGPPDSNDFDELKIMRDMDGTFYKWWSSTVLHTTGITGIHIASIVKETDNSAKNFDDGEDSQHAVLIKLYMNPSKTGVMTHQKRLEYLNSFVFDSQLADKKNVSLEASFDTGVAMWRVRRPGVVDMRWKERKARGGKFFCRLTRDSSEVKGYTEESLD</sequence>
<name>A0A6A5SV73_9PLEO</name>
<organism evidence="2 3">
    <name type="scientific">Clathrospora elynae</name>
    <dbReference type="NCBI Taxonomy" id="706981"/>
    <lineage>
        <taxon>Eukaryota</taxon>
        <taxon>Fungi</taxon>
        <taxon>Dikarya</taxon>
        <taxon>Ascomycota</taxon>
        <taxon>Pezizomycotina</taxon>
        <taxon>Dothideomycetes</taxon>
        <taxon>Pleosporomycetidae</taxon>
        <taxon>Pleosporales</taxon>
        <taxon>Diademaceae</taxon>
        <taxon>Clathrospora</taxon>
    </lineage>
</organism>
<dbReference type="AlphaFoldDB" id="A0A6A5SV73"/>
<proteinExistence type="predicted"/>
<keyword evidence="3" id="KW-1185">Reference proteome</keyword>
<protein>
    <submittedName>
        <fullName evidence="2">Uncharacterized protein</fullName>
    </submittedName>
</protein>
<dbReference type="EMBL" id="ML976054">
    <property type="protein sequence ID" value="KAF1940997.1"/>
    <property type="molecule type" value="Genomic_DNA"/>
</dbReference>
<evidence type="ECO:0000313" key="2">
    <source>
        <dbReference type="EMBL" id="KAF1940997.1"/>
    </source>
</evidence>
<feature type="compositionally biased region" description="Basic and acidic residues" evidence="1">
    <location>
        <begin position="7"/>
        <end position="16"/>
    </location>
</feature>
<feature type="compositionally biased region" description="Basic residues" evidence="1">
    <location>
        <begin position="48"/>
        <end position="57"/>
    </location>
</feature>
<evidence type="ECO:0000256" key="1">
    <source>
        <dbReference type="SAM" id="MobiDB-lite"/>
    </source>
</evidence>